<feature type="transmembrane region" description="Helical" evidence="7">
    <location>
        <begin position="237"/>
        <end position="255"/>
    </location>
</feature>
<feature type="transmembrane region" description="Helical" evidence="7">
    <location>
        <begin position="12"/>
        <end position="34"/>
    </location>
</feature>
<comment type="subcellular location">
    <subcellularLocation>
        <location evidence="7">Cell membrane</location>
        <topology evidence="7">Multi-pass membrane protein</topology>
    </subcellularLocation>
</comment>
<dbReference type="HAMAP" id="MF_01147">
    <property type="entry name" value="Lgt"/>
    <property type="match status" value="1"/>
</dbReference>
<evidence type="ECO:0000256" key="1">
    <source>
        <dbReference type="ARBA" id="ARBA00007150"/>
    </source>
</evidence>
<dbReference type="NCBIfam" id="TIGR00544">
    <property type="entry name" value="lgt"/>
    <property type="match status" value="1"/>
</dbReference>
<keyword evidence="5 7" id="KW-1133">Transmembrane helix</keyword>
<evidence type="ECO:0000256" key="3">
    <source>
        <dbReference type="ARBA" id="ARBA00022679"/>
    </source>
</evidence>
<evidence type="ECO:0000256" key="7">
    <source>
        <dbReference type="HAMAP-Rule" id="MF_01147"/>
    </source>
</evidence>
<evidence type="ECO:0000313" key="8">
    <source>
        <dbReference type="EMBL" id="WYJ76739.1"/>
    </source>
</evidence>
<keyword evidence="4 7" id="KW-0812">Transmembrane</keyword>
<dbReference type="PANTHER" id="PTHR30589">
    <property type="entry name" value="PROLIPOPROTEIN DIACYLGLYCERYL TRANSFERASE"/>
    <property type="match status" value="1"/>
</dbReference>
<dbReference type="Pfam" id="PF01790">
    <property type="entry name" value="LGT"/>
    <property type="match status" value="1"/>
</dbReference>
<evidence type="ECO:0000313" key="9">
    <source>
        <dbReference type="Proteomes" id="UP000664701"/>
    </source>
</evidence>
<dbReference type="InterPro" id="IPR001640">
    <property type="entry name" value="Lgt"/>
</dbReference>
<sequence>MVGTVNRVAFELFGIAIYWYAIIIISGVVIAMWLSSREAVRVGLRSDDVSDFMLAALPLSFIGARLYYVLFNLEPYIQEPMQIFNIRSGGLAIYGGLIAGGIWLYFYCQRNFISTWSFLDIAAPSVILAQGIGRWGNFMNHEAFGGETTRGFLESLHLPTFIIDNMYIDGAYRQPTFLYESTWNVIGFIVLIFLRKKTGLLKQGEVFLSYIIWYSFGRMFIEGMRTDSLYLFGPIRVSQLLSFILFVGGIAVFIWRRKKVSNLKDYNRSRGENEYLI</sequence>
<accession>A0ABZ2SLM4</accession>
<comment type="pathway">
    <text evidence="7">Protein modification; lipoprotein biosynthesis (diacylglyceryl transfer).</text>
</comment>
<keyword evidence="6 7" id="KW-0472">Membrane</keyword>
<protein>
    <recommendedName>
        <fullName evidence="7">Phosphatidylglycerol--prolipoprotein diacylglyceryl transferase</fullName>
        <ecNumber evidence="7">2.5.1.145</ecNumber>
    </recommendedName>
</protein>
<feature type="transmembrane region" description="Helical" evidence="7">
    <location>
        <begin position="176"/>
        <end position="194"/>
    </location>
</feature>
<dbReference type="PROSITE" id="PS01311">
    <property type="entry name" value="LGT"/>
    <property type="match status" value="1"/>
</dbReference>
<evidence type="ECO:0000256" key="4">
    <source>
        <dbReference type="ARBA" id="ARBA00022692"/>
    </source>
</evidence>
<dbReference type="Proteomes" id="UP000664701">
    <property type="component" value="Chromosome"/>
</dbReference>
<feature type="transmembrane region" description="Helical" evidence="7">
    <location>
        <begin position="54"/>
        <end position="71"/>
    </location>
</feature>
<proteinExistence type="inferred from homology"/>
<dbReference type="PANTHER" id="PTHR30589:SF0">
    <property type="entry name" value="PHOSPHATIDYLGLYCEROL--PROLIPOPROTEIN DIACYLGLYCERYL TRANSFERASE"/>
    <property type="match status" value="1"/>
</dbReference>
<dbReference type="RefSeq" id="WP_207941068.1">
    <property type="nucleotide sequence ID" value="NZ_CP147251.1"/>
</dbReference>
<comment type="similarity">
    <text evidence="1 7">Belongs to the Lgt family.</text>
</comment>
<dbReference type="EMBL" id="CP147251">
    <property type="protein sequence ID" value="WYJ76739.1"/>
    <property type="molecule type" value="Genomic_DNA"/>
</dbReference>
<gene>
    <name evidence="7" type="primary">lgt</name>
    <name evidence="8" type="ORF">DOK78_001375</name>
</gene>
<comment type="function">
    <text evidence="7">Catalyzes the transfer of the diacylglyceryl group from phosphatidylglycerol to the sulfhydryl group of the N-terminal cysteine of a prolipoprotein, the first step in the formation of mature lipoproteins.</text>
</comment>
<keyword evidence="3 7" id="KW-0808">Transferase</keyword>
<dbReference type="EC" id="2.5.1.145" evidence="7"/>
<keyword evidence="2 7" id="KW-1003">Cell membrane</keyword>
<keyword evidence="9" id="KW-1185">Reference proteome</keyword>
<organism evidence="8 9">
    <name type="scientific">Candidatus Enterococcus lowellii</name>
    <dbReference type="NCBI Taxonomy" id="2230877"/>
    <lineage>
        <taxon>Bacteria</taxon>
        <taxon>Bacillati</taxon>
        <taxon>Bacillota</taxon>
        <taxon>Bacilli</taxon>
        <taxon>Lactobacillales</taxon>
        <taxon>Enterococcaceae</taxon>
        <taxon>Enterococcus</taxon>
    </lineage>
</organism>
<comment type="catalytic activity">
    <reaction evidence="7">
        <text>L-cysteinyl-[prolipoprotein] + a 1,2-diacyl-sn-glycero-3-phospho-(1'-sn-glycerol) = an S-1,2-diacyl-sn-glyceryl-L-cysteinyl-[prolipoprotein] + sn-glycerol 1-phosphate + H(+)</text>
        <dbReference type="Rhea" id="RHEA:56712"/>
        <dbReference type="Rhea" id="RHEA-COMP:14679"/>
        <dbReference type="Rhea" id="RHEA-COMP:14680"/>
        <dbReference type="ChEBI" id="CHEBI:15378"/>
        <dbReference type="ChEBI" id="CHEBI:29950"/>
        <dbReference type="ChEBI" id="CHEBI:57685"/>
        <dbReference type="ChEBI" id="CHEBI:64716"/>
        <dbReference type="ChEBI" id="CHEBI:140658"/>
        <dbReference type="EC" id="2.5.1.145"/>
    </reaction>
</comment>
<feature type="transmembrane region" description="Helical" evidence="7">
    <location>
        <begin position="206"/>
        <end position="225"/>
    </location>
</feature>
<reference evidence="8 9" key="1">
    <citation type="submission" date="2021-03" db="EMBL/GenBank/DDBJ databases">
        <authorList>
            <person name="Gilmore M.S."/>
            <person name="Schwartzman J."/>
            <person name="Van Tyne D."/>
            <person name="Martin M."/>
            <person name="Earl A.M."/>
            <person name="Manson A.L."/>
            <person name="Straub T."/>
            <person name="Salamzade R."/>
            <person name="Saavedra J."/>
            <person name="Lebreton F."/>
            <person name="Prichula J."/>
            <person name="Schaufler K."/>
            <person name="Gaca A."/>
            <person name="Sgardioli B."/>
            <person name="Wagenaar J."/>
            <person name="Strong T."/>
        </authorList>
    </citation>
    <scope>NUCLEOTIDE SEQUENCE [LARGE SCALE GENOMIC DNA]</scope>
    <source>
        <strain evidence="8 9">DIV2402</strain>
    </source>
</reference>
<reference evidence="8 9" key="2">
    <citation type="submission" date="2024-03" db="EMBL/GenBank/DDBJ databases">
        <title>The Genome Sequence of Enterococcus sp. DIV2402.</title>
        <authorList>
            <consortium name="The Broad Institute Genomics Platform"/>
            <consortium name="The Broad Institute Microbial Omics Core"/>
            <consortium name="The Broad Institute Genomic Center for Infectious Diseases"/>
            <person name="Earl A."/>
            <person name="Manson A."/>
            <person name="Gilmore M."/>
            <person name="Schwartman J."/>
            <person name="Shea T."/>
            <person name="Abouelleil A."/>
            <person name="Cao P."/>
            <person name="Chapman S."/>
            <person name="Cusick C."/>
            <person name="Young S."/>
            <person name="Neafsey D."/>
            <person name="Nusbaum C."/>
            <person name="Birren B."/>
        </authorList>
    </citation>
    <scope>NUCLEOTIDE SEQUENCE [LARGE SCALE GENOMIC DNA]</scope>
    <source>
        <strain evidence="8 9">DIV2402</strain>
    </source>
</reference>
<evidence type="ECO:0000256" key="2">
    <source>
        <dbReference type="ARBA" id="ARBA00022475"/>
    </source>
</evidence>
<feature type="transmembrane region" description="Helical" evidence="7">
    <location>
        <begin position="91"/>
        <end position="108"/>
    </location>
</feature>
<name>A0ABZ2SLM4_9ENTE</name>
<feature type="binding site" evidence="7">
    <location>
        <position position="134"/>
    </location>
    <ligand>
        <name>a 1,2-diacyl-sn-glycero-3-phospho-(1'-sn-glycerol)</name>
        <dbReference type="ChEBI" id="CHEBI:64716"/>
    </ligand>
</feature>
<evidence type="ECO:0000256" key="5">
    <source>
        <dbReference type="ARBA" id="ARBA00022989"/>
    </source>
</evidence>
<evidence type="ECO:0000256" key="6">
    <source>
        <dbReference type="ARBA" id="ARBA00023136"/>
    </source>
</evidence>
<dbReference type="GO" id="GO:0016740">
    <property type="term" value="F:transferase activity"/>
    <property type="evidence" value="ECO:0007669"/>
    <property type="project" value="UniProtKB-KW"/>
</dbReference>